<name>A0AAV7BH84_ENGPU</name>
<dbReference type="Gene3D" id="3.30.70.1820">
    <property type="entry name" value="L1 transposable element, RRM domain"/>
    <property type="match status" value="1"/>
</dbReference>
<gene>
    <name evidence="2" type="ORF">GDO81_011849</name>
</gene>
<feature type="coiled-coil region" evidence="1">
    <location>
        <begin position="16"/>
        <end position="78"/>
    </location>
</feature>
<organism evidence="2 3">
    <name type="scientific">Engystomops pustulosus</name>
    <name type="common">Tungara frog</name>
    <name type="synonym">Physalaemus pustulosus</name>
    <dbReference type="NCBI Taxonomy" id="76066"/>
    <lineage>
        <taxon>Eukaryota</taxon>
        <taxon>Metazoa</taxon>
        <taxon>Chordata</taxon>
        <taxon>Craniata</taxon>
        <taxon>Vertebrata</taxon>
        <taxon>Euteleostomi</taxon>
        <taxon>Amphibia</taxon>
        <taxon>Batrachia</taxon>
        <taxon>Anura</taxon>
        <taxon>Neobatrachia</taxon>
        <taxon>Hyloidea</taxon>
        <taxon>Leptodactylidae</taxon>
        <taxon>Leiuperinae</taxon>
        <taxon>Engystomops</taxon>
    </lineage>
</organism>
<evidence type="ECO:0000256" key="1">
    <source>
        <dbReference type="SAM" id="Coils"/>
    </source>
</evidence>
<dbReference type="EMBL" id="WNYA01000005">
    <property type="protein sequence ID" value="KAG8571961.1"/>
    <property type="molecule type" value="Genomic_DNA"/>
</dbReference>
<dbReference type="Proteomes" id="UP000824782">
    <property type="component" value="Unassembled WGS sequence"/>
</dbReference>
<evidence type="ECO:0000313" key="2">
    <source>
        <dbReference type="EMBL" id="KAG8571961.1"/>
    </source>
</evidence>
<keyword evidence="1" id="KW-0175">Coiled coil</keyword>
<accession>A0AAV7BH84</accession>
<keyword evidence="3" id="KW-1185">Reference proteome</keyword>
<comment type="caution">
    <text evidence="2">The sequence shown here is derived from an EMBL/GenBank/DDBJ whole genome shotgun (WGS) entry which is preliminary data.</text>
</comment>
<reference evidence="2" key="1">
    <citation type="thesis" date="2020" institute="ProQuest LLC" country="789 East Eisenhower Parkway, Ann Arbor, MI, USA">
        <title>Comparative Genomics and Chromosome Evolution.</title>
        <authorList>
            <person name="Mudd A.B."/>
        </authorList>
    </citation>
    <scope>NUCLEOTIDE SEQUENCE</scope>
    <source>
        <strain evidence="2">237g6f4</strain>
        <tissue evidence="2">Blood</tissue>
    </source>
</reference>
<proteinExistence type="predicted"/>
<sequence>MRRILLQTLSPLARDLAEIKTDMKQIGHRLEQVENVQVTMLTFETGVSASLKVHYNLINDALARAEDLENTSRRQNVRIRGLTKLYQRWQKKLFGMLLGPDRASGVKIERIHRALRAKPRSDEPPRDIVCGFLSYMDAAAIL</sequence>
<protein>
    <submittedName>
        <fullName evidence="2">Uncharacterized protein</fullName>
    </submittedName>
</protein>
<dbReference type="AlphaFoldDB" id="A0AAV7BH84"/>
<evidence type="ECO:0000313" key="3">
    <source>
        <dbReference type="Proteomes" id="UP000824782"/>
    </source>
</evidence>